<dbReference type="PROSITE" id="PS51873">
    <property type="entry name" value="TRIAD"/>
    <property type="match status" value="1"/>
</dbReference>
<evidence type="ECO:0000256" key="1">
    <source>
        <dbReference type="ARBA" id="ARBA00001798"/>
    </source>
</evidence>
<comment type="caution">
    <text evidence="19">The sequence shown here is derived from an EMBL/GenBank/DDBJ whole genome shotgun (WGS) entry which is preliminary data.</text>
</comment>
<dbReference type="Proteomes" id="UP001190700">
    <property type="component" value="Unassembled WGS sequence"/>
</dbReference>
<keyword evidence="12" id="KW-0833">Ubl conjugation pathway</keyword>
<dbReference type="Gene3D" id="3.30.40.10">
    <property type="entry name" value="Zinc/RING finger domain, C3HC4 (zinc finger)"/>
    <property type="match status" value="1"/>
</dbReference>
<proteinExistence type="inferred from homology"/>
<evidence type="ECO:0000256" key="13">
    <source>
        <dbReference type="ARBA" id="ARBA00022833"/>
    </source>
</evidence>
<comment type="subcellular location">
    <subcellularLocation>
        <location evidence="3">Membrane</location>
        <topology evidence="3">Single-pass membrane protein</topology>
    </subcellularLocation>
</comment>
<evidence type="ECO:0000313" key="20">
    <source>
        <dbReference type="Proteomes" id="UP001190700"/>
    </source>
</evidence>
<dbReference type="EMBL" id="LGRX02019731">
    <property type="protein sequence ID" value="KAK3258202.1"/>
    <property type="molecule type" value="Genomic_DNA"/>
</dbReference>
<gene>
    <name evidence="19" type="ORF">CYMTET_32739</name>
</gene>
<feature type="domain" description="RING-type" evidence="17">
    <location>
        <begin position="4"/>
        <end position="50"/>
    </location>
</feature>
<keyword evidence="14" id="KW-1133">Transmembrane helix</keyword>
<dbReference type="PANTHER" id="PTHR11685">
    <property type="entry name" value="RBR FAMILY RING FINGER AND IBR DOMAIN-CONTAINING"/>
    <property type="match status" value="1"/>
</dbReference>
<dbReference type="SUPFAM" id="SSF57850">
    <property type="entry name" value="RING/U-box"/>
    <property type="match status" value="4"/>
</dbReference>
<dbReference type="InterPro" id="IPR031127">
    <property type="entry name" value="E3_UB_ligase_RBR"/>
</dbReference>
<protein>
    <recommendedName>
        <fullName evidence="6">RBR-type E3 ubiquitin transferase</fullName>
        <ecNumber evidence="6">2.3.2.31</ecNumber>
    </recommendedName>
</protein>
<keyword evidence="20" id="KW-1185">Reference proteome</keyword>
<dbReference type="InterPro" id="IPR002867">
    <property type="entry name" value="IBR_dom"/>
</dbReference>
<dbReference type="InterPro" id="IPR001841">
    <property type="entry name" value="Znf_RING"/>
</dbReference>
<evidence type="ECO:0000256" key="5">
    <source>
        <dbReference type="ARBA" id="ARBA00005884"/>
    </source>
</evidence>
<evidence type="ECO:0000256" key="16">
    <source>
        <dbReference type="PROSITE-ProRule" id="PRU00175"/>
    </source>
</evidence>
<name>A0AAE0FE80_9CHLO</name>
<evidence type="ECO:0000313" key="19">
    <source>
        <dbReference type="EMBL" id="KAK3258202.1"/>
    </source>
</evidence>
<evidence type="ECO:0000256" key="7">
    <source>
        <dbReference type="ARBA" id="ARBA00022679"/>
    </source>
</evidence>
<dbReference type="GO" id="GO:0031090">
    <property type="term" value="C:organelle membrane"/>
    <property type="evidence" value="ECO:0007669"/>
    <property type="project" value="UniProtKB-ARBA"/>
</dbReference>
<dbReference type="GO" id="GO:0016567">
    <property type="term" value="P:protein ubiquitination"/>
    <property type="evidence" value="ECO:0007669"/>
    <property type="project" value="InterPro"/>
</dbReference>
<evidence type="ECO:0000259" key="17">
    <source>
        <dbReference type="PROSITE" id="PS50089"/>
    </source>
</evidence>
<evidence type="ECO:0000256" key="11">
    <source>
        <dbReference type="ARBA" id="ARBA00022771"/>
    </source>
</evidence>
<organism evidence="19 20">
    <name type="scientific">Cymbomonas tetramitiformis</name>
    <dbReference type="NCBI Taxonomy" id="36881"/>
    <lineage>
        <taxon>Eukaryota</taxon>
        <taxon>Viridiplantae</taxon>
        <taxon>Chlorophyta</taxon>
        <taxon>Pyramimonadophyceae</taxon>
        <taxon>Pyramimonadales</taxon>
        <taxon>Pyramimonadaceae</taxon>
        <taxon>Cymbomonas</taxon>
    </lineage>
</organism>
<dbReference type="Pfam" id="PF01485">
    <property type="entry name" value="IBR"/>
    <property type="match status" value="1"/>
</dbReference>
<keyword evidence="15" id="KW-0472">Membrane</keyword>
<sequence length="314" mass="35600">MHCCLICFSDLPGTQFKRIPGCRHSFCEDCMGTHCALHVKEGTLDQLVCPDTSCRDPLPAEFLREVLPEEDFARWERLSEQQTMDSQIGTVYCPSCDTATTEGDGYHAQCPSCMFNFCSLCQTAWHPGTECLTPEGRLRLLQARAAGPQATSAARAKEATLQNEIMARHYVMKNAKQCPTCKMAIEKSEGCNKMTCRNCNSYFCYKCGKTITGYEHFKEGGTCMLFDLEQIRLWEDRFNAMAHQQIMIDAHMHLNPGNVQNLVACPNCRQQSVKANNNNHLRCWSCNQHFCFLCRSMIKGTNHFSRKGCRQHSS</sequence>
<evidence type="ECO:0000256" key="10">
    <source>
        <dbReference type="ARBA" id="ARBA00022737"/>
    </source>
</evidence>
<dbReference type="Pfam" id="PF22191">
    <property type="entry name" value="IBR_1"/>
    <property type="match status" value="1"/>
</dbReference>
<dbReference type="PROSITE" id="PS00518">
    <property type="entry name" value="ZF_RING_1"/>
    <property type="match status" value="1"/>
</dbReference>
<dbReference type="AlphaFoldDB" id="A0AAE0FE80"/>
<comment type="function">
    <text evidence="2">Might act as an E3 ubiquitin-protein ligase, or as part of E3 complex, which accepts ubiquitin from specific E2 ubiquitin-conjugating enzymes and then transfers it to substrates.</text>
</comment>
<keyword evidence="9" id="KW-0479">Metal-binding</keyword>
<keyword evidence="8" id="KW-0812">Transmembrane</keyword>
<evidence type="ECO:0000256" key="14">
    <source>
        <dbReference type="ARBA" id="ARBA00022989"/>
    </source>
</evidence>
<dbReference type="InterPro" id="IPR044066">
    <property type="entry name" value="TRIAD_supradom"/>
</dbReference>
<dbReference type="InterPro" id="IPR013083">
    <property type="entry name" value="Znf_RING/FYVE/PHD"/>
</dbReference>
<comment type="catalytic activity">
    <reaction evidence="1">
        <text>[E2 ubiquitin-conjugating enzyme]-S-ubiquitinyl-L-cysteine + [acceptor protein]-L-lysine = [E2 ubiquitin-conjugating enzyme]-L-cysteine + [acceptor protein]-N(6)-ubiquitinyl-L-lysine.</text>
        <dbReference type="EC" id="2.3.2.31"/>
    </reaction>
</comment>
<dbReference type="SMART" id="SM00647">
    <property type="entry name" value="IBR"/>
    <property type="match status" value="3"/>
</dbReference>
<evidence type="ECO:0000259" key="18">
    <source>
        <dbReference type="PROSITE" id="PS51873"/>
    </source>
</evidence>
<evidence type="ECO:0000256" key="6">
    <source>
        <dbReference type="ARBA" id="ARBA00012251"/>
    </source>
</evidence>
<dbReference type="GO" id="GO:0008270">
    <property type="term" value="F:zinc ion binding"/>
    <property type="evidence" value="ECO:0007669"/>
    <property type="project" value="UniProtKB-KW"/>
</dbReference>
<dbReference type="GO" id="GO:0005737">
    <property type="term" value="C:cytoplasm"/>
    <property type="evidence" value="ECO:0007669"/>
    <property type="project" value="UniProtKB-ARBA"/>
</dbReference>
<dbReference type="FunFam" id="3.30.40.10:FF:000051">
    <property type="entry name" value="RBR-type E3 ubiquitin transferase"/>
    <property type="match status" value="1"/>
</dbReference>
<dbReference type="EC" id="2.3.2.31" evidence="6"/>
<evidence type="ECO:0000256" key="8">
    <source>
        <dbReference type="ARBA" id="ARBA00022692"/>
    </source>
</evidence>
<evidence type="ECO:0000256" key="3">
    <source>
        <dbReference type="ARBA" id="ARBA00004167"/>
    </source>
</evidence>
<keyword evidence="10" id="KW-0677">Repeat</keyword>
<dbReference type="PROSITE" id="PS50089">
    <property type="entry name" value="ZF_RING_2"/>
    <property type="match status" value="1"/>
</dbReference>
<dbReference type="GO" id="GO:0061630">
    <property type="term" value="F:ubiquitin protein ligase activity"/>
    <property type="evidence" value="ECO:0007669"/>
    <property type="project" value="UniProtKB-EC"/>
</dbReference>
<dbReference type="InterPro" id="IPR017907">
    <property type="entry name" value="Znf_RING_CS"/>
</dbReference>
<reference evidence="19 20" key="1">
    <citation type="journal article" date="2015" name="Genome Biol. Evol.">
        <title>Comparative Genomics of a Bacterivorous Green Alga Reveals Evolutionary Causalities and Consequences of Phago-Mixotrophic Mode of Nutrition.</title>
        <authorList>
            <person name="Burns J.A."/>
            <person name="Paasch A."/>
            <person name="Narechania A."/>
            <person name="Kim E."/>
        </authorList>
    </citation>
    <scope>NUCLEOTIDE SEQUENCE [LARGE SCALE GENOMIC DNA]</scope>
    <source>
        <strain evidence="19 20">PLY_AMNH</strain>
    </source>
</reference>
<evidence type="ECO:0000256" key="2">
    <source>
        <dbReference type="ARBA" id="ARBA00003976"/>
    </source>
</evidence>
<dbReference type="Gene3D" id="1.20.120.1750">
    <property type="match status" value="1"/>
</dbReference>
<keyword evidence="13" id="KW-0862">Zinc</keyword>
<accession>A0AAE0FE80</accession>
<keyword evidence="7" id="KW-0808">Transferase</keyword>
<evidence type="ECO:0000256" key="15">
    <source>
        <dbReference type="ARBA" id="ARBA00023136"/>
    </source>
</evidence>
<evidence type="ECO:0000256" key="12">
    <source>
        <dbReference type="ARBA" id="ARBA00022786"/>
    </source>
</evidence>
<comment type="similarity">
    <text evidence="5">Belongs to the RBR family. Ariadne subfamily.</text>
</comment>
<evidence type="ECO:0000256" key="4">
    <source>
        <dbReference type="ARBA" id="ARBA00004906"/>
    </source>
</evidence>
<evidence type="ECO:0000256" key="9">
    <source>
        <dbReference type="ARBA" id="ARBA00022723"/>
    </source>
</evidence>
<feature type="domain" description="RING-type" evidence="18">
    <location>
        <begin position="1"/>
        <end position="227"/>
    </location>
</feature>
<keyword evidence="11 16" id="KW-0863">Zinc-finger</keyword>
<comment type="pathway">
    <text evidence="4">Protein modification; protein ubiquitination.</text>
</comment>